<proteinExistence type="predicted"/>
<accession>A0A438BQV4</accession>
<dbReference type="EMBL" id="QGNW01002656">
    <property type="protein sequence ID" value="RVW13331.1"/>
    <property type="molecule type" value="Genomic_DNA"/>
</dbReference>
<name>A0A438BQV4_VITVI</name>
<dbReference type="Proteomes" id="UP000288805">
    <property type="component" value="Unassembled WGS sequence"/>
</dbReference>
<dbReference type="Pfam" id="PF04720">
    <property type="entry name" value="PDDEXK_6"/>
    <property type="match status" value="1"/>
</dbReference>
<evidence type="ECO:0000313" key="1">
    <source>
        <dbReference type="EMBL" id="RVW13331.1"/>
    </source>
</evidence>
<gene>
    <name evidence="1" type="ORF">CK203_089016</name>
</gene>
<dbReference type="NCBIfam" id="TIGR01615">
    <property type="entry name" value="A_thal_3542"/>
    <property type="match status" value="1"/>
</dbReference>
<organism evidence="1 2">
    <name type="scientific">Vitis vinifera</name>
    <name type="common">Grape</name>
    <dbReference type="NCBI Taxonomy" id="29760"/>
    <lineage>
        <taxon>Eukaryota</taxon>
        <taxon>Viridiplantae</taxon>
        <taxon>Streptophyta</taxon>
        <taxon>Embryophyta</taxon>
        <taxon>Tracheophyta</taxon>
        <taxon>Spermatophyta</taxon>
        <taxon>Magnoliopsida</taxon>
        <taxon>eudicotyledons</taxon>
        <taxon>Gunneridae</taxon>
        <taxon>Pentapetalae</taxon>
        <taxon>rosids</taxon>
        <taxon>Vitales</taxon>
        <taxon>Vitaceae</taxon>
        <taxon>Viteae</taxon>
        <taxon>Vitis</taxon>
    </lineage>
</organism>
<evidence type="ECO:0008006" key="3">
    <source>
        <dbReference type="Google" id="ProtNLM"/>
    </source>
</evidence>
<dbReference type="PANTHER" id="PTHR31579">
    <property type="entry name" value="OS03G0796600 PROTEIN"/>
    <property type="match status" value="1"/>
</dbReference>
<sequence length="357" mass="40817">MVWQAKRVGCHVPASGFNRHAAQSITRAHEREGTRERVERLTCKLWISNGDEVKRVSAAFDDVARARLCDSSGSDHSEEDDSEELSDLVDSFLERDVIELQVGDEDGKMEEERSDFDSENRWSDSLTREMLQSLISGDDGNDDGDDDVKRKIRDELEVKCRSLENCQAEGFKRRLMTLLRRRGFDAGRYGKQEYLGTDFGFDQIKMTSLQCGFHAPTLTYPCNNSDLSGLCKSRWEKTGRCPGGEYEYIDVVVAESRYVVEVFLAGEFTIARPTSYYQTLLRLFPCVMVVKQFELKQMVRLMCAEMKKSMKIRDMPVPPWRKNGYMQAKWFGPYKRTVNAIPTGKSSTPVKGLPERG</sequence>
<comment type="caution">
    <text evidence="1">The sequence shown here is derived from an EMBL/GenBank/DDBJ whole genome shotgun (WGS) entry which is preliminary data.</text>
</comment>
<dbReference type="AlphaFoldDB" id="A0A438BQV4"/>
<dbReference type="InterPro" id="IPR006502">
    <property type="entry name" value="PDDEXK-like"/>
</dbReference>
<dbReference type="PANTHER" id="PTHR31579:SF42">
    <property type="entry name" value="DUF506 FAMILY PROTEIN (DUF506)"/>
    <property type="match status" value="1"/>
</dbReference>
<evidence type="ECO:0000313" key="2">
    <source>
        <dbReference type="Proteomes" id="UP000288805"/>
    </source>
</evidence>
<reference evidence="1 2" key="1">
    <citation type="journal article" date="2018" name="PLoS Genet.">
        <title>Population sequencing reveals clonal diversity and ancestral inbreeding in the grapevine cultivar Chardonnay.</title>
        <authorList>
            <person name="Roach M.J."/>
            <person name="Johnson D.L."/>
            <person name="Bohlmann J."/>
            <person name="van Vuuren H.J."/>
            <person name="Jones S.J."/>
            <person name="Pretorius I.S."/>
            <person name="Schmidt S.A."/>
            <person name="Borneman A.R."/>
        </authorList>
    </citation>
    <scope>NUCLEOTIDE SEQUENCE [LARGE SCALE GENOMIC DNA]</scope>
    <source>
        <strain evidence="2">cv. Chardonnay</strain>
        <tissue evidence="1">Leaf</tissue>
    </source>
</reference>
<protein>
    <recommendedName>
        <fullName evidence="3">DUF506 domain-containing protein</fullName>
    </recommendedName>
</protein>